<dbReference type="Proteomes" id="UP000831782">
    <property type="component" value="Chromosome"/>
</dbReference>
<evidence type="ECO:0000313" key="2">
    <source>
        <dbReference type="Proteomes" id="UP000831782"/>
    </source>
</evidence>
<gene>
    <name evidence="1" type="ORF">MUN88_02295</name>
</gene>
<dbReference type="EMBL" id="CP095072">
    <property type="protein sequence ID" value="UOQ48989.1"/>
    <property type="molecule type" value="Genomic_DNA"/>
</dbReference>
<dbReference type="RefSeq" id="WP_244720356.1">
    <property type="nucleotide sequence ID" value="NZ_CP095072.1"/>
</dbReference>
<accession>A0ABY4EZC2</accession>
<proteinExistence type="predicted"/>
<protein>
    <submittedName>
        <fullName evidence="1">Uncharacterized protein</fullName>
    </submittedName>
</protein>
<evidence type="ECO:0000313" key="1">
    <source>
        <dbReference type="EMBL" id="UOQ48989.1"/>
    </source>
</evidence>
<keyword evidence="2" id="KW-1185">Reference proteome</keyword>
<reference evidence="1 2" key="1">
    <citation type="submission" date="2022-04" db="EMBL/GenBank/DDBJ databases">
        <title>Gracilibacillus sp. isolated from saltern.</title>
        <authorList>
            <person name="Won M."/>
            <person name="Lee C.-M."/>
            <person name="Woen H.-Y."/>
            <person name="Kwon S.-W."/>
        </authorList>
    </citation>
    <scope>NUCLEOTIDE SEQUENCE [LARGE SCALE GENOMIC DNA]</scope>
    <source>
        <strain evidence="1 2">SSWR10-1</strain>
    </source>
</reference>
<name>A0ABY4EZC2_9BACI</name>
<organism evidence="1 2">
    <name type="scientific">Gracilibacillus caseinilyticus</name>
    <dbReference type="NCBI Taxonomy" id="2932256"/>
    <lineage>
        <taxon>Bacteria</taxon>
        <taxon>Bacillati</taxon>
        <taxon>Bacillota</taxon>
        <taxon>Bacilli</taxon>
        <taxon>Bacillales</taxon>
        <taxon>Bacillaceae</taxon>
        <taxon>Gracilibacillus</taxon>
    </lineage>
</organism>
<sequence>MNDDRLSIYRGPVLSRKLINFDHVDRVVQINTVILFKMENGKEEQIFTDFLSNEDTAEIKDQLKKKFGSKAIAF</sequence>